<accession>A0A1N6HPV7</accession>
<evidence type="ECO:0000259" key="2">
    <source>
        <dbReference type="Pfam" id="PF13828"/>
    </source>
</evidence>
<keyword evidence="1" id="KW-0812">Transmembrane</keyword>
<feature type="transmembrane region" description="Helical" evidence="1">
    <location>
        <begin position="59"/>
        <end position="83"/>
    </location>
</feature>
<organism evidence="3 4">
    <name type="scientific">Agromyces cerinus subsp. cerinus</name>
    <dbReference type="NCBI Taxonomy" id="232089"/>
    <lineage>
        <taxon>Bacteria</taxon>
        <taxon>Bacillati</taxon>
        <taxon>Actinomycetota</taxon>
        <taxon>Actinomycetes</taxon>
        <taxon>Micrococcales</taxon>
        <taxon>Microbacteriaceae</taxon>
        <taxon>Agromyces</taxon>
    </lineage>
</organism>
<keyword evidence="4" id="KW-1185">Reference proteome</keyword>
<proteinExistence type="predicted"/>
<protein>
    <recommendedName>
        <fullName evidence="2">DUF4190 domain-containing protein</fullName>
    </recommendedName>
</protein>
<feature type="domain" description="DUF4190" evidence="2">
    <location>
        <begin position="24"/>
        <end position="78"/>
    </location>
</feature>
<gene>
    <name evidence="3" type="ORF">SAMN05443544_3382</name>
</gene>
<dbReference type="STRING" id="232089.SAMN05443544_3382"/>
<dbReference type="Pfam" id="PF13828">
    <property type="entry name" value="DUF4190"/>
    <property type="match status" value="1"/>
</dbReference>
<name>A0A1N6HPV7_9MICO</name>
<feature type="transmembrane region" description="Helical" evidence="1">
    <location>
        <begin position="26"/>
        <end position="47"/>
    </location>
</feature>
<sequence>MTDAATLPAPEPEAGSMLPRTNTLSIVALIAGFMVPIAGIILGYVSLAQIKRTNEQGRGLALTGMIVGYVASAFTVLFLIVWLTMFVSILTGTGFAAR</sequence>
<dbReference type="InterPro" id="IPR025241">
    <property type="entry name" value="DUF4190"/>
</dbReference>
<keyword evidence="1" id="KW-1133">Transmembrane helix</keyword>
<keyword evidence="1" id="KW-0472">Membrane</keyword>
<dbReference type="AlphaFoldDB" id="A0A1N6HPV7"/>
<reference evidence="4" key="1">
    <citation type="submission" date="2016-11" db="EMBL/GenBank/DDBJ databases">
        <authorList>
            <person name="Varghese N."/>
            <person name="Submissions S."/>
        </authorList>
    </citation>
    <scope>NUCLEOTIDE SEQUENCE [LARGE SCALE GENOMIC DNA]</scope>
    <source>
        <strain evidence="4">DSM 8595</strain>
    </source>
</reference>
<evidence type="ECO:0000313" key="3">
    <source>
        <dbReference type="EMBL" id="SIO21746.1"/>
    </source>
</evidence>
<evidence type="ECO:0000313" key="4">
    <source>
        <dbReference type="Proteomes" id="UP000184699"/>
    </source>
</evidence>
<evidence type="ECO:0000256" key="1">
    <source>
        <dbReference type="SAM" id="Phobius"/>
    </source>
</evidence>
<dbReference type="EMBL" id="FSRJ01000004">
    <property type="protein sequence ID" value="SIO21746.1"/>
    <property type="molecule type" value="Genomic_DNA"/>
</dbReference>
<dbReference type="Proteomes" id="UP000184699">
    <property type="component" value="Unassembled WGS sequence"/>
</dbReference>